<dbReference type="CDD" id="cd01098">
    <property type="entry name" value="PAN_AP_plant"/>
    <property type="match status" value="1"/>
</dbReference>
<evidence type="ECO:0000313" key="8">
    <source>
        <dbReference type="Proteomes" id="UP001293593"/>
    </source>
</evidence>
<organism evidence="7 8">
    <name type="scientific">Acacia crassicarpa</name>
    <name type="common">northern wattle</name>
    <dbReference type="NCBI Taxonomy" id="499986"/>
    <lineage>
        <taxon>Eukaryota</taxon>
        <taxon>Viridiplantae</taxon>
        <taxon>Streptophyta</taxon>
        <taxon>Embryophyta</taxon>
        <taxon>Tracheophyta</taxon>
        <taxon>Spermatophyta</taxon>
        <taxon>Magnoliopsida</taxon>
        <taxon>eudicotyledons</taxon>
        <taxon>Gunneridae</taxon>
        <taxon>Pentapetalae</taxon>
        <taxon>rosids</taxon>
        <taxon>fabids</taxon>
        <taxon>Fabales</taxon>
        <taxon>Fabaceae</taxon>
        <taxon>Caesalpinioideae</taxon>
        <taxon>mimosoid clade</taxon>
        <taxon>Acacieae</taxon>
        <taxon>Acacia</taxon>
    </lineage>
</organism>
<keyword evidence="4" id="KW-0812">Transmembrane</keyword>
<feature type="signal peptide" evidence="5">
    <location>
        <begin position="1"/>
        <end position="28"/>
    </location>
</feature>
<keyword evidence="4" id="KW-0472">Membrane</keyword>
<dbReference type="InterPro" id="IPR001480">
    <property type="entry name" value="Bulb-type_lectin_dom"/>
</dbReference>
<dbReference type="Gene3D" id="2.90.10.10">
    <property type="entry name" value="Bulb-type lectin domain"/>
    <property type="match status" value="2"/>
</dbReference>
<dbReference type="InterPro" id="IPR051343">
    <property type="entry name" value="G-type_lectin_kinases/EP1-like"/>
</dbReference>
<feature type="chain" id="PRO_5042112710" description="Bulb-type lectin domain-containing protein" evidence="5">
    <location>
        <begin position="29"/>
        <end position="477"/>
    </location>
</feature>
<dbReference type="SMART" id="SM00108">
    <property type="entry name" value="B_lectin"/>
    <property type="match status" value="1"/>
</dbReference>
<evidence type="ECO:0000256" key="3">
    <source>
        <dbReference type="ARBA" id="ARBA00023180"/>
    </source>
</evidence>
<dbReference type="PANTHER" id="PTHR47976:SF108">
    <property type="entry name" value="G-TYPE LECTIN S-RECEPTOR-LIKE SERINE_THREONINE-PROTEIN KINASE LECRK1"/>
    <property type="match status" value="1"/>
</dbReference>
<sequence>MAFAQLDSILCSLLFALFSLSAVSQTSSNITLGTSLIAGEDGSFWASAFADFAFGFKQIEENGFLLAIWFNKIPEQTIVWSANGQNLAPKGSKVELTSKPWFQLVDPNGKQIWNASLSRIGVVAYAAMLDSSNFVLLGQDSQKLWQSFEQPTDTILPRQVLNQPAQLVARYLPTNYSRGRFQFKLQDDGNLVFYTTYFPIDLVKLDYWSTQVLGTGFSLIFNLSGYIVLRTDNGTIISTISSNTLYSTQDFYQRAVLDYDGVFRHYIYPKNSGVGIGSWSTFSITPSIICLLVTEAEGSGACGFNSYCTFDGTNKSCQCPNGYSFIDPSDVMKGFKQNFVSQSCDQTSRETDLFDFHEMPNTDWPLADYEHFQSVSEDWCKRECLVDCLCASVLFKNGQCWKKKQPLSNGRMDPSIGVKAFIKIRKDNATLVLEDINRDNDRSKLIIIGSTLLSSSIFLNLVFFGGSLSNYISMWPQ</sequence>
<evidence type="ECO:0000256" key="5">
    <source>
        <dbReference type="SAM" id="SignalP"/>
    </source>
</evidence>
<feature type="domain" description="Bulb-type lectin" evidence="6">
    <location>
        <begin position="27"/>
        <end position="149"/>
    </location>
</feature>
<feature type="transmembrane region" description="Helical" evidence="4">
    <location>
        <begin position="445"/>
        <end position="464"/>
    </location>
</feature>
<name>A0AAE1N7X1_9FABA</name>
<dbReference type="PANTHER" id="PTHR47976">
    <property type="entry name" value="G-TYPE LECTIN S-RECEPTOR-LIKE SERINE/THREONINE-PROTEIN KINASE SD2-5"/>
    <property type="match status" value="1"/>
</dbReference>
<comment type="caution">
    <text evidence="7">The sequence shown here is derived from an EMBL/GenBank/DDBJ whole genome shotgun (WGS) entry which is preliminary data.</text>
</comment>
<evidence type="ECO:0000256" key="2">
    <source>
        <dbReference type="ARBA" id="ARBA00023157"/>
    </source>
</evidence>
<dbReference type="SUPFAM" id="SSF51110">
    <property type="entry name" value="alpha-D-mannose-specific plant lectins"/>
    <property type="match status" value="1"/>
</dbReference>
<keyword evidence="3" id="KW-0325">Glycoprotein</keyword>
<evidence type="ECO:0000256" key="4">
    <source>
        <dbReference type="SAM" id="Phobius"/>
    </source>
</evidence>
<evidence type="ECO:0000259" key="6">
    <source>
        <dbReference type="PROSITE" id="PS50927"/>
    </source>
</evidence>
<accession>A0AAE1N7X1</accession>
<dbReference type="InterPro" id="IPR036426">
    <property type="entry name" value="Bulb-type_lectin_dom_sf"/>
</dbReference>
<keyword evidence="1 5" id="KW-0732">Signal</keyword>
<dbReference type="EMBL" id="JAWXYG010000001">
    <property type="protein sequence ID" value="KAK4283651.1"/>
    <property type="molecule type" value="Genomic_DNA"/>
</dbReference>
<protein>
    <recommendedName>
        <fullName evidence="6">Bulb-type lectin domain-containing protein</fullName>
    </recommendedName>
</protein>
<dbReference type="FunFam" id="2.90.10.10:FF:000013">
    <property type="entry name" value="G-type lectin S-receptor-like serine/threonine-protein kinase LECRK1"/>
    <property type="match status" value="1"/>
</dbReference>
<dbReference type="PROSITE" id="PS50927">
    <property type="entry name" value="BULB_LECTIN"/>
    <property type="match status" value="1"/>
</dbReference>
<dbReference type="AlphaFoldDB" id="A0AAE1N7X1"/>
<keyword evidence="4" id="KW-1133">Transmembrane helix</keyword>
<dbReference type="Proteomes" id="UP001293593">
    <property type="component" value="Unassembled WGS sequence"/>
</dbReference>
<evidence type="ECO:0000256" key="1">
    <source>
        <dbReference type="ARBA" id="ARBA00022729"/>
    </source>
</evidence>
<keyword evidence="2" id="KW-1015">Disulfide bond</keyword>
<evidence type="ECO:0000313" key="7">
    <source>
        <dbReference type="EMBL" id="KAK4283651.1"/>
    </source>
</evidence>
<gene>
    <name evidence="7" type="ORF">QN277_000579</name>
</gene>
<proteinExistence type="predicted"/>
<dbReference type="FunFam" id="2.90.10.30:FF:000001">
    <property type="entry name" value="Serine/threonine-protein kinase"/>
    <property type="match status" value="1"/>
</dbReference>
<reference evidence="7" key="1">
    <citation type="submission" date="2023-10" db="EMBL/GenBank/DDBJ databases">
        <title>Chromosome-level genome of the transformable northern wattle, Acacia crassicarpa.</title>
        <authorList>
            <person name="Massaro I."/>
            <person name="Sinha N.R."/>
            <person name="Poethig S."/>
            <person name="Leichty A.R."/>
        </authorList>
    </citation>
    <scope>NUCLEOTIDE SEQUENCE</scope>
    <source>
        <strain evidence="7">Acra3RX</strain>
        <tissue evidence="7">Leaf</tissue>
    </source>
</reference>
<dbReference type="Pfam" id="PF01453">
    <property type="entry name" value="B_lectin"/>
    <property type="match status" value="1"/>
</dbReference>
<keyword evidence="8" id="KW-1185">Reference proteome</keyword>